<organism evidence="9 10">
    <name type="scientific">[Clostridium] citroniae WAL-19142</name>
    <dbReference type="NCBI Taxonomy" id="742734"/>
    <lineage>
        <taxon>Bacteria</taxon>
        <taxon>Bacillati</taxon>
        <taxon>Bacillota</taxon>
        <taxon>Clostridia</taxon>
        <taxon>Lachnospirales</taxon>
        <taxon>Lachnospiraceae</taxon>
        <taxon>Enterocloster</taxon>
    </lineage>
</organism>
<dbReference type="GO" id="GO:0055085">
    <property type="term" value="P:transmembrane transport"/>
    <property type="evidence" value="ECO:0007669"/>
    <property type="project" value="InterPro"/>
</dbReference>
<dbReference type="GO" id="GO:0005886">
    <property type="term" value="C:plasma membrane"/>
    <property type="evidence" value="ECO:0007669"/>
    <property type="project" value="UniProtKB-SubCell"/>
</dbReference>
<dbReference type="Pfam" id="PF00528">
    <property type="entry name" value="BPD_transp_1"/>
    <property type="match status" value="1"/>
</dbReference>
<keyword evidence="6 7" id="KW-0472">Membrane</keyword>
<dbReference type="Gene3D" id="1.10.3720.10">
    <property type="entry name" value="MetI-like"/>
    <property type="match status" value="1"/>
</dbReference>
<reference evidence="9 10" key="1">
    <citation type="submission" date="2011-04" db="EMBL/GenBank/DDBJ databases">
        <title>The Genome Sequence of Clostridium citroniae WAL-19142.</title>
        <authorList>
            <consortium name="The Broad Institute Genome Sequencing Platform"/>
            <person name="Earl A."/>
            <person name="Ward D."/>
            <person name="Feldgarden M."/>
            <person name="Gevers D."/>
            <person name="Warren Y.A."/>
            <person name="Tyrrell K.L."/>
            <person name="Citron D.M."/>
            <person name="Goldstein E.J."/>
            <person name="Daigneault M."/>
            <person name="Allen-Vercoe E."/>
            <person name="Young S.K."/>
            <person name="Zeng Q."/>
            <person name="Gargeya S."/>
            <person name="Fitzgerald M."/>
            <person name="Haas B."/>
            <person name="Abouelleil A."/>
            <person name="Alvarado L."/>
            <person name="Arachchi H.M."/>
            <person name="Berlin A."/>
            <person name="Brown A."/>
            <person name="Chapman S.B."/>
            <person name="Chen Z."/>
            <person name="Dunbar C."/>
            <person name="Freedman E."/>
            <person name="Gearin G."/>
            <person name="Gellesch M."/>
            <person name="Goldberg J."/>
            <person name="Griggs A."/>
            <person name="Gujja S."/>
            <person name="Heilman E.R."/>
            <person name="Heiman D."/>
            <person name="Howarth C."/>
            <person name="Larson L."/>
            <person name="Lui A."/>
            <person name="MacDonald P.J."/>
            <person name="Mehta T."/>
            <person name="Montmayeur A."/>
            <person name="Murphy C."/>
            <person name="Neiman D."/>
            <person name="Pearson M."/>
            <person name="Priest M."/>
            <person name="Roberts A."/>
            <person name="Saif S."/>
            <person name="Shea T."/>
            <person name="Shenoy N."/>
            <person name="Sisk P."/>
            <person name="Stolte C."/>
            <person name="Sykes S."/>
            <person name="White J."/>
            <person name="Yandava C."/>
            <person name="Wortman J."/>
            <person name="Nusbaum C."/>
            <person name="Birren B."/>
        </authorList>
    </citation>
    <scope>NUCLEOTIDE SEQUENCE [LARGE SCALE GENOMIC DNA]</scope>
    <source>
        <strain evidence="9 10">WAL-19142</strain>
    </source>
</reference>
<dbReference type="PANTHER" id="PTHR43005">
    <property type="entry name" value="BLR7065 PROTEIN"/>
    <property type="match status" value="1"/>
</dbReference>
<evidence type="ECO:0000256" key="3">
    <source>
        <dbReference type="ARBA" id="ARBA00022475"/>
    </source>
</evidence>
<dbReference type="InterPro" id="IPR035906">
    <property type="entry name" value="MetI-like_sf"/>
</dbReference>
<dbReference type="AlphaFoldDB" id="A0A0J9BCU6"/>
<comment type="caution">
    <text evidence="9">The sequence shown here is derived from an EMBL/GenBank/DDBJ whole genome shotgun (WGS) entry which is preliminary data.</text>
</comment>
<dbReference type="GeneID" id="93162863"/>
<proteinExistence type="inferred from homology"/>
<evidence type="ECO:0000313" key="9">
    <source>
        <dbReference type="EMBL" id="KMW11023.1"/>
    </source>
</evidence>
<protein>
    <recommendedName>
        <fullName evidence="8">ABC transmembrane type-1 domain-containing protein</fullName>
    </recommendedName>
</protein>
<feature type="transmembrane region" description="Helical" evidence="7">
    <location>
        <begin position="272"/>
        <end position="294"/>
    </location>
</feature>
<evidence type="ECO:0000256" key="5">
    <source>
        <dbReference type="ARBA" id="ARBA00022989"/>
    </source>
</evidence>
<accession>A0A0J9BCU6</accession>
<comment type="similarity">
    <text evidence="7">Belongs to the binding-protein-dependent transport system permease family.</text>
</comment>
<feature type="domain" description="ABC transmembrane type-1" evidence="8">
    <location>
        <begin position="79"/>
        <end position="293"/>
    </location>
</feature>
<feature type="transmembrane region" description="Helical" evidence="7">
    <location>
        <begin position="20"/>
        <end position="39"/>
    </location>
</feature>
<dbReference type="CDD" id="cd06261">
    <property type="entry name" value="TM_PBP2"/>
    <property type="match status" value="1"/>
</dbReference>
<name>A0A0J9BCU6_9FIRM</name>
<dbReference type="EMBL" id="ADLK01000056">
    <property type="protein sequence ID" value="KMW11023.1"/>
    <property type="molecule type" value="Genomic_DNA"/>
</dbReference>
<feature type="transmembrane region" description="Helical" evidence="7">
    <location>
        <begin position="83"/>
        <end position="104"/>
    </location>
</feature>
<gene>
    <name evidence="9" type="ORF">HMPREF9470_00310</name>
</gene>
<keyword evidence="5 7" id="KW-1133">Transmembrane helix</keyword>
<evidence type="ECO:0000259" key="8">
    <source>
        <dbReference type="PROSITE" id="PS50928"/>
    </source>
</evidence>
<keyword evidence="2 7" id="KW-0813">Transport</keyword>
<keyword evidence="3" id="KW-1003">Cell membrane</keyword>
<dbReference type="RefSeq" id="WP_007861731.1">
    <property type="nucleotide sequence ID" value="NZ_KQ235875.1"/>
</dbReference>
<evidence type="ECO:0000256" key="1">
    <source>
        <dbReference type="ARBA" id="ARBA00004651"/>
    </source>
</evidence>
<evidence type="ECO:0000256" key="6">
    <source>
        <dbReference type="ARBA" id="ARBA00023136"/>
    </source>
</evidence>
<sequence>MKRTGRREKYLYYKRQATPYILLAPILLFVSLFLLWPMINVFVMSVQEYRLLKPDERHFIGFQNFVTVFTEDKVFMKAIKNSVVWVAVSVAAQTILGFWLAYLLNQKFKGRGLYRALVLSPWAVAGVMVAIIWSLIYGETFGVLNDLLLKLGLIDQNISWFSDSTRAMTAVIIANVWRGIPFFTISYLSALAGISDDIYESARIDGARTMVTLFKITLPMIKDTIVITTLLRSIWTFNAVDLINTLTGGGPNNATMTMPLYIMQKFKLEYNYGYASALAAIASCIMMVVAFTYIKIGKLGKEEMY</sequence>
<evidence type="ECO:0000313" key="10">
    <source>
        <dbReference type="Proteomes" id="UP000037392"/>
    </source>
</evidence>
<keyword evidence="4 7" id="KW-0812">Transmembrane</keyword>
<dbReference type="PANTHER" id="PTHR43005:SF2">
    <property type="entry name" value="INTEGRAL MEMBRANE SUGAR TRANSPORT PROTEIN"/>
    <property type="match status" value="1"/>
</dbReference>
<dbReference type="Proteomes" id="UP000037392">
    <property type="component" value="Unassembled WGS sequence"/>
</dbReference>
<dbReference type="OrthoDB" id="9761387at2"/>
<feature type="transmembrane region" description="Helical" evidence="7">
    <location>
        <begin position="116"/>
        <end position="136"/>
    </location>
</feature>
<dbReference type="PROSITE" id="PS50928">
    <property type="entry name" value="ABC_TM1"/>
    <property type="match status" value="1"/>
</dbReference>
<evidence type="ECO:0000256" key="2">
    <source>
        <dbReference type="ARBA" id="ARBA00022448"/>
    </source>
</evidence>
<comment type="subcellular location">
    <subcellularLocation>
        <location evidence="1 7">Cell membrane</location>
        <topology evidence="1 7">Multi-pass membrane protein</topology>
    </subcellularLocation>
</comment>
<dbReference type="PATRIC" id="fig|742734.4.peg.333"/>
<evidence type="ECO:0000256" key="7">
    <source>
        <dbReference type="RuleBase" id="RU363032"/>
    </source>
</evidence>
<evidence type="ECO:0000256" key="4">
    <source>
        <dbReference type="ARBA" id="ARBA00022692"/>
    </source>
</evidence>
<dbReference type="SUPFAM" id="SSF161098">
    <property type="entry name" value="MetI-like"/>
    <property type="match status" value="1"/>
</dbReference>
<dbReference type="InterPro" id="IPR000515">
    <property type="entry name" value="MetI-like"/>
</dbReference>